<reference evidence="1 2" key="1">
    <citation type="journal article" date="2018" name="Nat. Biotechnol.">
        <title>A standardized bacterial taxonomy based on genome phylogeny substantially revises the tree of life.</title>
        <authorList>
            <person name="Parks D.H."/>
            <person name="Chuvochina M."/>
            <person name="Waite D.W."/>
            <person name="Rinke C."/>
            <person name="Skarshewski A."/>
            <person name="Chaumeil P.A."/>
            <person name="Hugenholtz P."/>
        </authorList>
    </citation>
    <scope>NUCLEOTIDE SEQUENCE [LARGE SCALE GENOMIC DNA]</scope>
    <source>
        <strain evidence="1">UBA9359</strain>
    </source>
</reference>
<evidence type="ECO:0008006" key="3">
    <source>
        <dbReference type="Google" id="ProtNLM"/>
    </source>
</evidence>
<organism evidence="1 2">
    <name type="scientific">Zunongwangia profunda</name>
    <dbReference type="NCBI Taxonomy" id="398743"/>
    <lineage>
        <taxon>Bacteria</taxon>
        <taxon>Pseudomonadati</taxon>
        <taxon>Bacteroidota</taxon>
        <taxon>Flavobacteriia</taxon>
        <taxon>Flavobacteriales</taxon>
        <taxon>Flavobacteriaceae</taxon>
        <taxon>Zunongwangia</taxon>
    </lineage>
</organism>
<sequence>MNDMKMANRYWMFLLCFFTGTVIVVAQKDTQNILNSDFKEVIIDANEVFKINIFSEKRKTLKYRSHSEGEYLNDIRLTTSLKNGKLYIETQYPEQLVGGFDKLSAHKVFSLEVDLYLPEDKILMISSNSASLIVSGKFESFSANLQRGYCNLKDFEGNAVINTYKGDIDAEVVSGEVMAKSRHGKVLVDQKLYGMHQIKLTSINGDISVRKTK</sequence>
<name>A0A3D5J2G1_9FLAO</name>
<gene>
    <name evidence="1" type="ORF">DGQ38_14570</name>
</gene>
<proteinExistence type="predicted"/>
<comment type="caution">
    <text evidence="1">The sequence shown here is derived from an EMBL/GenBank/DDBJ whole genome shotgun (WGS) entry which is preliminary data.</text>
</comment>
<protein>
    <recommendedName>
        <fullName evidence="3">Adhesin domain-containing protein</fullName>
    </recommendedName>
</protein>
<dbReference type="Proteomes" id="UP000264330">
    <property type="component" value="Unassembled WGS sequence"/>
</dbReference>
<accession>A0A3D5J2G1</accession>
<dbReference type="AlphaFoldDB" id="A0A3D5J2G1"/>
<evidence type="ECO:0000313" key="1">
    <source>
        <dbReference type="EMBL" id="HCV82265.1"/>
    </source>
</evidence>
<dbReference type="EMBL" id="DPMF01000338">
    <property type="protein sequence ID" value="HCV82265.1"/>
    <property type="molecule type" value="Genomic_DNA"/>
</dbReference>
<evidence type="ECO:0000313" key="2">
    <source>
        <dbReference type="Proteomes" id="UP000264330"/>
    </source>
</evidence>